<proteinExistence type="predicted"/>
<evidence type="ECO:0000256" key="1">
    <source>
        <dbReference type="SAM" id="Phobius"/>
    </source>
</evidence>
<keyword evidence="1" id="KW-0812">Transmembrane</keyword>
<dbReference type="Proteomes" id="UP001262767">
    <property type="component" value="Unassembled WGS sequence"/>
</dbReference>
<evidence type="ECO:0000313" key="3">
    <source>
        <dbReference type="Proteomes" id="UP001262767"/>
    </source>
</evidence>
<protein>
    <submittedName>
        <fullName evidence="2">Uncharacterized protein</fullName>
    </submittedName>
</protein>
<dbReference type="RefSeq" id="WP_310076669.1">
    <property type="nucleotide sequence ID" value="NZ_JAVDSC010000001.1"/>
</dbReference>
<name>A0AAW8LD00_ACILW</name>
<dbReference type="EMBL" id="JAVDSC010000001">
    <property type="protein sequence ID" value="MDR6628326.1"/>
    <property type="molecule type" value="Genomic_DNA"/>
</dbReference>
<feature type="transmembrane region" description="Helical" evidence="1">
    <location>
        <begin position="158"/>
        <end position="180"/>
    </location>
</feature>
<comment type="caution">
    <text evidence="2">The sequence shown here is derived from an EMBL/GenBank/DDBJ whole genome shotgun (WGS) entry which is preliminary data.</text>
</comment>
<keyword evidence="1" id="KW-1133">Transmembrane helix</keyword>
<reference evidence="2" key="1">
    <citation type="submission" date="2023-07" db="EMBL/GenBank/DDBJ databases">
        <title>Sorghum-associated microbial communities from plants grown in Nebraska, USA.</title>
        <authorList>
            <person name="Schachtman D."/>
        </authorList>
    </citation>
    <scope>NUCLEOTIDE SEQUENCE</scope>
    <source>
        <strain evidence="2">BE44</strain>
    </source>
</reference>
<gene>
    <name evidence="2" type="ORF">J2X86_000314</name>
</gene>
<evidence type="ECO:0000313" key="2">
    <source>
        <dbReference type="EMBL" id="MDR6628326.1"/>
    </source>
</evidence>
<dbReference type="AlphaFoldDB" id="A0AAW8LD00"/>
<keyword evidence="1" id="KW-0472">Membrane</keyword>
<sequence length="204" mass="23111">MKKEDEQNKGPIKLGTLTPELLKKLNEQMGNNEDGFKELQRLNLERARQLEELAKQSKGPQADEHWRPAPQAMQDPLYNTKIEHAHSVKPIKPVDFNFLKLTISQIKELPTEELHKFLSGESHSGAIHESTIQLISNEILSRQIKEASKPHWTVTPTFIVGCIAAVLAATSILVTIYFSVFYKAEDNNKHADQSYTVEKNTSPK</sequence>
<accession>A0AAW8LD00</accession>
<organism evidence="2 3">
    <name type="scientific">Acinetobacter lwoffii</name>
    <dbReference type="NCBI Taxonomy" id="28090"/>
    <lineage>
        <taxon>Bacteria</taxon>
        <taxon>Pseudomonadati</taxon>
        <taxon>Pseudomonadota</taxon>
        <taxon>Gammaproteobacteria</taxon>
        <taxon>Moraxellales</taxon>
        <taxon>Moraxellaceae</taxon>
        <taxon>Acinetobacter</taxon>
    </lineage>
</organism>